<dbReference type="Pfam" id="PF00023">
    <property type="entry name" value="Ank"/>
    <property type="match status" value="1"/>
</dbReference>
<proteinExistence type="predicted"/>
<organism evidence="9 10">
    <name type="scientific">Pleurostoma richardsiae</name>
    <dbReference type="NCBI Taxonomy" id="41990"/>
    <lineage>
        <taxon>Eukaryota</taxon>
        <taxon>Fungi</taxon>
        <taxon>Dikarya</taxon>
        <taxon>Ascomycota</taxon>
        <taxon>Pezizomycotina</taxon>
        <taxon>Sordariomycetes</taxon>
        <taxon>Sordariomycetidae</taxon>
        <taxon>Calosphaeriales</taxon>
        <taxon>Pleurostomataceae</taxon>
        <taxon>Pleurostoma</taxon>
    </lineage>
</organism>
<evidence type="ECO:0000256" key="3">
    <source>
        <dbReference type="ARBA" id="ARBA00023043"/>
    </source>
</evidence>
<dbReference type="SUPFAM" id="SSF48403">
    <property type="entry name" value="Ankyrin repeat"/>
    <property type="match status" value="3"/>
</dbReference>
<dbReference type="Pfam" id="PF23239">
    <property type="entry name" value="DUF7069"/>
    <property type="match status" value="1"/>
</dbReference>
<dbReference type="Pfam" id="PF12796">
    <property type="entry name" value="Ank_2"/>
    <property type="match status" value="1"/>
</dbReference>
<keyword evidence="10" id="KW-1185">Reference proteome</keyword>
<evidence type="ECO:0000259" key="6">
    <source>
        <dbReference type="Pfam" id="PF17100"/>
    </source>
</evidence>
<dbReference type="EC" id="2.3.1.225" evidence="1"/>
<name>A0AA38SDP6_9PEZI</name>
<evidence type="ECO:0000256" key="4">
    <source>
        <dbReference type="PROSITE-ProRule" id="PRU00023"/>
    </source>
</evidence>
<dbReference type="Gene3D" id="3.40.50.300">
    <property type="entry name" value="P-loop containing nucleotide triphosphate hydrolases"/>
    <property type="match status" value="1"/>
</dbReference>
<feature type="domain" description="NWD NACHT-NTPase N-terminal" evidence="6">
    <location>
        <begin position="110"/>
        <end position="325"/>
    </location>
</feature>
<accession>A0AA38SDP6</accession>
<dbReference type="InterPro" id="IPR031359">
    <property type="entry name" value="NACHT_N"/>
</dbReference>
<feature type="repeat" description="ANK" evidence="4">
    <location>
        <begin position="1266"/>
        <end position="1298"/>
    </location>
</feature>
<dbReference type="InterPro" id="IPR055497">
    <property type="entry name" value="DUF7069"/>
</dbReference>
<dbReference type="InterPro" id="IPR056884">
    <property type="entry name" value="NPHP3-like_N"/>
</dbReference>
<dbReference type="PANTHER" id="PTHR24161">
    <property type="entry name" value="ANK_REP_REGION DOMAIN-CONTAINING PROTEIN-RELATED"/>
    <property type="match status" value="1"/>
</dbReference>
<evidence type="ECO:0000256" key="2">
    <source>
        <dbReference type="ARBA" id="ARBA00022737"/>
    </source>
</evidence>
<keyword evidence="2" id="KW-0677">Repeat</keyword>
<evidence type="ECO:0000313" key="10">
    <source>
        <dbReference type="Proteomes" id="UP001174694"/>
    </source>
</evidence>
<dbReference type="InterPro" id="IPR036770">
    <property type="entry name" value="Ankyrin_rpt-contain_sf"/>
</dbReference>
<protein>
    <recommendedName>
        <fullName evidence="1">protein S-acyltransferase</fullName>
        <ecNumber evidence="1">2.3.1.225</ecNumber>
    </recommendedName>
</protein>
<evidence type="ECO:0000259" key="8">
    <source>
        <dbReference type="Pfam" id="PF24883"/>
    </source>
</evidence>
<dbReference type="Proteomes" id="UP001174694">
    <property type="component" value="Unassembled WGS sequence"/>
</dbReference>
<dbReference type="Pfam" id="PF24883">
    <property type="entry name" value="NPHP3_N"/>
    <property type="match status" value="1"/>
</dbReference>
<dbReference type="SMART" id="SM00248">
    <property type="entry name" value="ANK"/>
    <property type="match status" value="12"/>
</dbReference>
<evidence type="ECO:0000256" key="1">
    <source>
        <dbReference type="ARBA" id="ARBA00012210"/>
    </source>
</evidence>
<dbReference type="Gene3D" id="1.25.40.20">
    <property type="entry name" value="Ankyrin repeat-containing domain"/>
    <property type="match status" value="5"/>
</dbReference>
<feature type="domain" description="Nephrocystin 3-like N-terminal" evidence="8">
    <location>
        <begin position="414"/>
        <end position="580"/>
    </location>
</feature>
<evidence type="ECO:0000259" key="7">
    <source>
        <dbReference type="Pfam" id="PF23239"/>
    </source>
</evidence>
<feature type="compositionally biased region" description="Acidic residues" evidence="5">
    <location>
        <begin position="739"/>
        <end position="753"/>
    </location>
</feature>
<dbReference type="EMBL" id="JANBVO010000002">
    <property type="protein sequence ID" value="KAJ9156567.1"/>
    <property type="molecule type" value="Genomic_DNA"/>
</dbReference>
<feature type="compositionally biased region" description="Basic residues" evidence="5">
    <location>
        <begin position="14"/>
        <end position="25"/>
    </location>
</feature>
<evidence type="ECO:0000256" key="5">
    <source>
        <dbReference type="SAM" id="MobiDB-lite"/>
    </source>
</evidence>
<dbReference type="GO" id="GO:0019706">
    <property type="term" value="F:protein-cysteine S-palmitoyltransferase activity"/>
    <property type="evidence" value="ECO:0007669"/>
    <property type="project" value="UniProtKB-EC"/>
</dbReference>
<dbReference type="InterPro" id="IPR002110">
    <property type="entry name" value="Ankyrin_rpt"/>
</dbReference>
<feature type="region of interest" description="Disordered" evidence="5">
    <location>
        <begin position="727"/>
        <end position="755"/>
    </location>
</feature>
<dbReference type="InterPro" id="IPR027417">
    <property type="entry name" value="P-loop_NTPase"/>
</dbReference>
<keyword evidence="3 4" id="KW-0040">ANK repeat</keyword>
<evidence type="ECO:0000313" key="9">
    <source>
        <dbReference type="EMBL" id="KAJ9156567.1"/>
    </source>
</evidence>
<dbReference type="Pfam" id="PF17100">
    <property type="entry name" value="NACHT_N"/>
    <property type="match status" value="1"/>
</dbReference>
<dbReference type="SUPFAM" id="SSF52540">
    <property type="entry name" value="P-loop containing nucleoside triphosphate hydrolases"/>
    <property type="match status" value="1"/>
</dbReference>
<feature type="region of interest" description="Disordered" evidence="5">
    <location>
        <begin position="1"/>
        <end position="69"/>
    </location>
</feature>
<gene>
    <name evidence="9" type="ORF">NKR23_g897</name>
</gene>
<feature type="region of interest" description="Disordered" evidence="5">
    <location>
        <begin position="1357"/>
        <end position="1384"/>
    </location>
</feature>
<dbReference type="PANTHER" id="PTHR24161:SF85">
    <property type="entry name" value="PALMITOYLTRANSFERASE HIP14"/>
    <property type="match status" value="1"/>
</dbReference>
<sequence length="1879" mass="210067">MAPQWLESLLPHRDRSRSRSRSRGRGRTEPAAVTADTTTDRPEPSSNATELPSPGVDATPVHKRDADKPVSIINVSPAAGVDESPLEASLAEVVSTSNLPPPTKPALSAEMWDEAYDGLDADLIKSFEAIVARELQSELDNTAVEEIAQDNPARRRQQMTGLVVRRQQTADSHKAAEMGAVAIEVVGKFKDKIASSLEVYPPAALAFSGVSLLLDCVGASLKARKANLDGLKYIVARHEWYLGLSDLLLDEDPRLENPGVSVVHTSLRNKILELYSALISYQMKSVFAYYRWNRMTTYLKDQVNWNDWDGDVAEVKKCEAALSQDASMANQAKQLQYWTGLFDRFEQFLELGARMEVRDIQREERELRREDRDVKSLEKATQEEAYDIISRFSLKYLNYEEFKDGINPDLAPQTGGWFKEHHSYLDWEKRDRGLLLLSAPPGCGKSVLARSVVKRLRDEASEDVFVCHFFFKDLEIQKMATNSLCAVLHQLLSNLPAVALDLADDVKKERVDALTSNLTKLWTLFISAVRGYHARSRRTICVLDALDECEKTGRELLVNLMTESFSNSTQLPLKFLVTTRPYETILTSFGSLHSHLISLDASDKEIAKISDEIDLVIDHRLGNLAKRERNQLSSDVIDNIRQELRRVANRTYLWLRLVFELIEKDGNVMTIDWLPETVDQAYEALLSKVNDRDADTVTTILSMIVAAFRPLTVEELVAAYATHSSLLSKRQSPGGPNPDDLDDMDDLDDLDDLGDPHSQAARTNRVTFWSHDTNTFATWLANTCGFIVHVFDGHVFVIHQTVRDFLCTPRDKHNQQVNSWRSRIRIESAHAIMGETCILYASKPDFFRIQLSTLSAPRTDLWLDVAKAKEFTDVLRSYYRKFPFLEYCYSWWTEHVRLSQQLDDNLNTIARLRYQDLLYRKNLMHYHSWLVPHSDDDYAFKPPEYWKLPARGNFYEQNAAHVKPTLAAATGHFNLVDEVLDEIEKGGVVEETFIIMMEIALCNDFVDVVRKLVQSQSCPDLRTQTTKLLRCCKSAKAASWLQSKGLDLNAIAESRTRRTLLHLFCSSDQPKAVQAARRLLKLGVDPNIPDVNMQTALHCCGTGQVARALLKAGAKLDLQDHYLNTPLHVATDDFRAGVVQELLNWHANTELRNRQGQTAMHIAFSSASGYSWRSPSHKGPTIVRSLINAGATGLCQDVAGNTPLHLAVRDRDSFSRIIVQFAISLPGADLGARNTAGQIPLHLASTDIVVELLVEAGSEVCARDNDGNTPLHNAVDSLRFAAARSLLIHGAEVNARNKRLQTPLHLCREPCLARLLIAAGCEVNARDKDGYTSLHSALKDYCPKDNLNTYMATPSAAVAPKERGPGTGSPNLPGTPGMEQSLPPTRPKEDWFHVLGPFLDMIEVKMSWGSDFINADISLLLQQLLDGGADVNTVAMDGYSPLHHAALADIDGLAWLTRSGADLSVVSPTGQSILDFVLEIDDYDDFQKWLKVPLLVSRENRNGLPGDSISLLQHACESLAETFSHPRKGLMALEHLVKIGVDINLCVEGKLPLYTLFTSGYRDYCDLAEFLLEHGADPNAKGCEEIPLMVQVLEFLEARLSPESSNIVNLKLGISGQIALRYLLEHGCDANSITSKGSSALMLITRLPLGAFTDPEVGQLWIVLQARGADVNLQRHDGNSVLHLLCQYPLEDLWGRFDTEQLLKMAAFMEYLLDHKADPNILNSRLETPLFTLLKSQLVTRSDIVFKFPEYLLVLTGMLLVAGADPCVPAACGCTAHDLVNGLKLALQRSDNAPREQGDSANALAGDSDVEQPEIFQKLTMFDFRRLERFHKRMVVENKKAGVVIDELMRAFVAAAPENQRRRDRELCEACMKVLNGRF</sequence>
<feature type="domain" description="DUF7069" evidence="7">
    <location>
        <begin position="609"/>
        <end position="663"/>
    </location>
</feature>
<dbReference type="PROSITE" id="PS50088">
    <property type="entry name" value="ANK_REPEAT"/>
    <property type="match status" value="2"/>
</dbReference>
<reference evidence="9" key="1">
    <citation type="submission" date="2022-07" db="EMBL/GenBank/DDBJ databases">
        <title>Fungi with potential for degradation of polypropylene.</title>
        <authorList>
            <person name="Gostincar C."/>
        </authorList>
    </citation>
    <scope>NUCLEOTIDE SEQUENCE</scope>
    <source>
        <strain evidence="9">EXF-13308</strain>
    </source>
</reference>
<dbReference type="PROSITE" id="PS50297">
    <property type="entry name" value="ANK_REP_REGION"/>
    <property type="match status" value="2"/>
</dbReference>
<feature type="repeat" description="ANK" evidence="4">
    <location>
        <begin position="1548"/>
        <end position="1583"/>
    </location>
</feature>
<comment type="caution">
    <text evidence="9">The sequence shown here is derived from an EMBL/GenBank/DDBJ whole genome shotgun (WGS) entry which is preliminary data.</text>
</comment>